<accession>A0A2N6CRT8</accession>
<feature type="region of interest" description="Disordered" evidence="1">
    <location>
        <begin position="91"/>
        <end position="118"/>
    </location>
</feature>
<evidence type="ECO:0000313" key="2">
    <source>
        <dbReference type="EMBL" id="PLX59775.1"/>
    </source>
</evidence>
<sequence length="118" mass="13111">MQEQEKKQKKKWARLTVSSLEADVAYFDARLALLNEKKTSYYQLAQLRAYTELERVLSDILSRLQARPKQPPASVPSSGIEVSIESESAQLNGVLSDGDKHSGLSGLEKTEMSSPEAK</sequence>
<evidence type="ECO:0000313" key="3">
    <source>
        <dbReference type="Proteomes" id="UP000235015"/>
    </source>
</evidence>
<organism evidence="2 3">
    <name type="scientific">Sedimenticola selenatireducens</name>
    <dbReference type="NCBI Taxonomy" id="191960"/>
    <lineage>
        <taxon>Bacteria</taxon>
        <taxon>Pseudomonadati</taxon>
        <taxon>Pseudomonadota</taxon>
        <taxon>Gammaproteobacteria</taxon>
        <taxon>Chromatiales</taxon>
        <taxon>Sedimenticolaceae</taxon>
        <taxon>Sedimenticola</taxon>
    </lineage>
</organism>
<evidence type="ECO:0000256" key="1">
    <source>
        <dbReference type="SAM" id="MobiDB-lite"/>
    </source>
</evidence>
<dbReference type="AlphaFoldDB" id="A0A2N6CRT8"/>
<gene>
    <name evidence="2" type="ORF">C0630_17790</name>
</gene>
<protein>
    <submittedName>
        <fullName evidence="2">Uncharacterized protein</fullName>
    </submittedName>
</protein>
<dbReference type="Proteomes" id="UP000235015">
    <property type="component" value="Unassembled WGS sequence"/>
</dbReference>
<dbReference type="STRING" id="1111735.GCA_000428045_03066"/>
<reference evidence="2 3" key="1">
    <citation type="submission" date="2017-11" db="EMBL/GenBank/DDBJ databases">
        <title>Genome-resolved metagenomics identifies genetic mobility, metabolic interactions, and unexpected diversity in perchlorate-reducing communities.</title>
        <authorList>
            <person name="Barnum T.P."/>
            <person name="Figueroa I.A."/>
            <person name="Carlstrom C.I."/>
            <person name="Lucas L.N."/>
            <person name="Engelbrektson A.L."/>
            <person name="Coates J.D."/>
        </authorList>
    </citation>
    <scope>NUCLEOTIDE SEQUENCE [LARGE SCALE GENOMIC DNA]</scope>
    <source>
        <strain evidence="2">BM301</strain>
    </source>
</reference>
<dbReference type="RefSeq" id="WP_273440830.1">
    <property type="nucleotide sequence ID" value="NZ_PKUN01000030.1"/>
</dbReference>
<name>A0A2N6CRT8_9GAMM</name>
<comment type="caution">
    <text evidence="2">The sequence shown here is derived from an EMBL/GenBank/DDBJ whole genome shotgun (WGS) entry which is preliminary data.</text>
</comment>
<proteinExistence type="predicted"/>
<dbReference type="EMBL" id="PKUN01000030">
    <property type="protein sequence ID" value="PLX59775.1"/>
    <property type="molecule type" value="Genomic_DNA"/>
</dbReference>